<name>A0A5S4YT13_9BRAD</name>
<keyword evidence="3" id="KW-1185">Reference proteome</keyword>
<proteinExistence type="predicted"/>
<dbReference type="AlphaFoldDB" id="A0A5S4YT13"/>
<dbReference type="EMBL" id="VSTH01000027">
    <property type="protein sequence ID" value="TYO66814.1"/>
    <property type="molecule type" value="Genomic_DNA"/>
</dbReference>
<gene>
    <name evidence="2" type="ORF">FXV83_09605</name>
</gene>
<dbReference type="Proteomes" id="UP000324797">
    <property type="component" value="Unassembled WGS sequence"/>
</dbReference>
<feature type="region of interest" description="Disordered" evidence="1">
    <location>
        <begin position="44"/>
        <end position="66"/>
    </location>
</feature>
<protein>
    <submittedName>
        <fullName evidence="2">Uncharacterized protein</fullName>
    </submittedName>
</protein>
<evidence type="ECO:0000313" key="2">
    <source>
        <dbReference type="EMBL" id="TYO66814.1"/>
    </source>
</evidence>
<evidence type="ECO:0000256" key="1">
    <source>
        <dbReference type="SAM" id="MobiDB-lite"/>
    </source>
</evidence>
<sequence>MRNRIEIDYVHSRAIIRAIGKRLGASLKPEPEPPANLRTQIDRLRELEEQSPSIVPGAERLDKTRR</sequence>
<reference evidence="2 3" key="1">
    <citation type="submission" date="2019-08" db="EMBL/GenBank/DDBJ databases">
        <title>Bradyrhizobium hipponensis sp. nov., a rhizobium isolated from a Lupinus angustifolius root nodule in Tunisia.</title>
        <authorList>
            <person name="Off K."/>
            <person name="Rejili M."/>
            <person name="Mars M."/>
            <person name="Brachmann A."/>
            <person name="Marin M."/>
        </authorList>
    </citation>
    <scope>NUCLEOTIDE SEQUENCE [LARGE SCALE GENOMIC DNA]</scope>
    <source>
        <strain evidence="3">aSej3</strain>
    </source>
</reference>
<dbReference type="RefSeq" id="WP_148738936.1">
    <property type="nucleotide sequence ID" value="NZ_VSTH01000027.1"/>
</dbReference>
<comment type="caution">
    <text evidence="2">The sequence shown here is derived from an EMBL/GenBank/DDBJ whole genome shotgun (WGS) entry which is preliminary data.</text>
</comment>
<evidence type="ECO:0000313" key="3">
    <source>
        <dbReference type="Proteomes" id="UP000324797"/>
    </source>
</evidence>
<accession>A0A5S4YT13</accession>
<organism evidence="2 3">
    <name type="scientific">Bradyrhizobium hipponense</name>
    <dbReference type="NCBI Taxonomy" id="2605638"/>
    <lineage>
        <taxon>Bacteria</taxon>
        <taxon>Pseudomonadati</taxon>
        <taxon>Pseudomonadota</taxon>
        <taxon>Alphaproteobacteria</taxon>
        <taxon>Hyphomicrobiales</taxon>
        <taxon>Nitrobacteraceae</taxon>
        <taxon>Bradyrhizobium</taxon>
    </lineage>
</organism>